<evidence type="ECO:0000256" key="1">
    <source>
        <dbReference type="SAM" id="MobiDB-lite"/>
    </source>
</evidence>
<organism evidence="2">
    <name type="scientific">Chlamydomonas euryale</name>
    <dbReference type="NCBI Taxonomy" id="1486919"/>
    <lineage>
        <taxon>Eukaryota</taxon>
        <taxon>Viridiplantae</taxon>
        <taxon>Chlorophyta</taxon>
        <taxon>core chlorophytes</taxon>
        <taxon>Chlorophyceae</taxon>
        <taxon>CS clade</taxon>
        <taxon>Chlamydomonadales</taxon>
        <taxon>Chlamydomonadaceae</taxon>
        <taxon>Chlamydomonas</taxon>
    </lineage>
</organism>
<accession>A0A7R9YS49</accession>
<evidence type="ECO:0000313" key="2">
    <source>
        <dbReference type="EMBL" id="CAD8282198.1"/>
    </source>
</evidence>
<proteinExistence type="predicted"/>
<dbReference type="EMBL" id="HBEC01004906">
    <property type="protein sequence ID" value="CAD8282198.1"/>
    <property type="molecule type" value="Transcribed_RNA"/>
</dbReference>
<reference evidence="2" key="1">
    <citation type="submission" date="2021-01" db="EMBL/GenBank/DDBJ databases">
        <authorList>
            <person name="Corre E."/>
            <person name="Pelletier E."/>
            <person name="Niang G."/>
            <person name="Scheremetjew M."/>
            <person name="Finn R."/>
            <person name="Kale V."/>
            <person name="Holt S."/>
            <person name="Cochrane G."/>
            <person name="Meng A."/>
            <person name="Brown T."/>
            <person name="Cohen L."/>
        </authorList>
    </citation>
    <scope>NUCLEOTIDE SEQUENCE</scope>
    <source>
        <strain evidence="2">CCMP219</strain>
    </source>
</reference>
<dbReference type="Gene3D" id="1.10.510.10">
    <property type="entry name" value="Transferase(Phosphotransferase) domain 1"/>
    <property type="match status" value="1"/>
</dbReference>
<sequence length="212" mass="22854">MKTTLRSSPCAAARARAGQEAVDVRRGHGDAALCDWARPFLGDPDRVKAILEPAVASDALAVQIAVLSEVVEACLRRNPRERPSMLDVVRAVSAAQKFIEERTQHTQRGGGGDDAQLSSPKPSAPPTQLPPLPQRQPEQQQEQQRHRRPLQPSLGSGLRQGSMDRTLATEVSELMKSFHLGEASHTSPSLPPLPDNLLFAQLPLGGARFGTG</sequence>
<feature type="compositionally biased region" description="Pro residues" evidence="1">
    <location>
        <begin position="122"/>
        <end position="134"/>
    </location>
</feature>
<dbReference type="AlphaFoldDB" id="A0A7R9YS49"/>
<name>A0A7R9YS49_9CHLO</name>
<protein>
    <recommendedName>
        <fullName evidence="3">Protein kinase domain-containing protein</fullName>
    </recommendedName>
</protein>
<feature type="region of interest" description="Disordered" evidence="1">
    <location>
        <begin position="102"/>
        <end position="162"/>
    </location>
</feature>
<gene>
    <name evidence="2" type="ORF">CEUR00632_LOCUS2233</name>
</gene>
<evidence type="ECO:0008006" key="3">
    <source>
        <dbReference type="Google" id="ProtNLM"/>
    </source>
</evidence>